<feature type="compositionally biased region" description="Low complexity" evidence="1">
    <location>
        <begin position="944"/>
        <end position="955"/>
    </location>
</feature>
<dbReference type="SUPFAM" id="SSF48350">
    <property type="entry name" value="GTPase activation domain, GAP"/>
    <property type="match status" value="1"/>
</dbReference>
<feature type="region of interest" description="Disordered" evidence="1">
    <location>
        <begin position="917"/>
        <end position="955"/>
    </location>
</feature>
<proteinExistence type="predicted"/>
<reference evidence="3 4" key="1">
    <citation type="journal article" date="2019" name="PLoS Genet.">
        <title>Convergent evolution of linked mating-type loci in basidiomycete fungi.</title>
        <authorList>
            <person name="Sun S."/>
            <person name="Coelho M.A."/>
            <person name="Heitman J."/>
            <person name="Nowrousian M."/>
        </authorList>
    </citation>
    <scope>NUCLEOTIDE SEQUENCE [LARGE SCALE GENOMIC DNA]</scope>
    <source>
        <strain evidence="3 4">CBS 4282</strain>
    </source>
</reference>
<sequence length="1214" mass="134381">MPSLFSRSHQPPKKDRSPAVLVTGSPTAGDRRVLGLAKTWNGSSAVPSSTSVGEFGTVPGIVNNGPTSPGLGTQTDLASSASAQTLLPLQYSFLTTNVPLSAQAIVSSDTASVAEDPNAPRPYGFLGGAGKNVILGLDEVARVIRDVGAELGRRALDTPMLFSNQSLELNQTRLRMFIHSFVQTVRTSSRTPPKSAHDNFLQDVKFASDHELAWLLRWALARMTRVREGTREACHGCFDWDVYEEWRGRERLAKYPTDAFTTLGSILPSDVYYYIVNPLFGLLSRFAAHSHLSGLTPHSLASLFAPLLFDIPTNTPALVAHAAFVKAASATEHLLLSYIRSTGKKDGLGLSDLPSRLKEWVNGYPSMIASDADLSRGRPRRAARVVRCEVASRTVRAYSRDLVVNAETWVDDIPTGWDTWGRVVLANRRGEASRPKFSAGWRRKMSVKESLPLPLSHKQGDSKTVYGMSLKPKESSKSEDKDEAEDGKYGSLAGKEWSAFEDMGFDAPKTRNPNTSSQNSDPGDIGQRLQFDLNESAKMSVAERRQTMDWSEFAAAGGGFSRSEPFLTASLTFSAPVQSSITEWPKERDELRRRLQKTQKEATPFTHDTTPRTGPAAGFEGADSKGRIYLEEAFVDCWADLMMGAGWTDREELTFKEAAWALIEYRARPSHPEEQDAPHPHKDPRTTDIYFLFEERVPLDYQMAVADPKRKKTLQSIFSRRKKEKSQFQNDKRHDDFDKMLFRGSQKKLTLSRADHSVSSSLWHAAADPTTPKTTTRVPPVPPLPKNVSSTKPLTVPTISKSAGNSPSTPEAAGRKRADDEHSKASSTSRANIFKSIRRVKSGTDQREKARKNRSEPQQREVSMDFELQSASGLSSGNNSPQADAEEKWMDILIANGARPMNRDATVKDLTLTEHSPARQLAVSPPVGKFSRLSVSPKPATNKPLPALEPPLQLQSAERLSVGTAEYEYDRSDNDHGREYDDFDDEQNRHQHYGYENDDSQPHYDHGAGNSYSHHDGRDSHASSVRTSNGDDTSVQPSDSISMRRRHSPSDSPVAATREILSVEEEDSTAEPPYSPGYEGLVAPKPRVASQRDAIFSIVDGYRDSGVTNNTDFTEFSEDAAYGGIDDNRDSFIERTYASERTNSAYGGERDSVIERVFAEERQNSAYSADEYGLNPPGPIFDLTPGREPSPARYKHGEPLHFGELQLRRTFEPS</sequence>
<feature type="region of interest" description="Disordered" evidence="1">
    <location>
        <begin position="1063"/>
        <end position="1082"/>
    </location>
</feature>
<feature type="region of interest" description="Disordered" evidence="1">
    <location>
        <begin position="504"/>
        <end position="527"/>
    </location>
</feature>
<evidence type="ECO:0000259" key="2">
    <source>
        <dbReference type="Pfam" id="PF08101"/>
    </source>
</evidence>
<feature type="region of interest" description="Disordered" evidence="1">
    <location>
        <begin position="990"/>
        <end position="1055"/>
    </location>
</feature>
<feature type="compositionally biased region" description="Basic and acidic residues" evidence="1">
    <location>
        <begin position="990"/>
        <end position="1006"/>
    </location>
</feature>
<keyword evidence="4" id="KW-1185">Reference proteome</keyword>
<dbReference type="Pfam" id="PF08101">
    <property type="entry name" value="Msb1-Mug8_dom"/>
    <property type="match status" value="1"/>
</dbReference>
<feature type="compositionally biased region" description="Low complexity" evidence="1">
    <location>
        <begin position="769"/>
        <end position="778"/>
    </location>
</feature>
<dbReference type="Proteomes" id="UP000473826">
    <property type="component" value="Unassembled WGS sequence"/>
</dbReference>
<feature type="region of interest" description="Disordered" evidence="1">
    <location>
        <begin position="599"/>
        <end position="621"/>
    </location>
</feature>
<dbReference type="InterPro" id="IPR008936">
    <property type="entry name" value="Rho_GTPase_activation_prot"/>
</dbReference>
<dbReference type="Gene3D" id="1.10.555.10">
    <property type="entry name" value="Rho GTPase activation protein"/>
    <property type="match status" value="1"/>
</dbReference>
<gene>
    <name evidence="3" type="ORF">VHUM_03609</name>
</gene>
<dbReference type="EMBL" id="QKWK01000010">
    <property type="protein sequence ID" value="TXT06136.1"/>
    <property type="molecule type" value="Genomic_DNA"/>
</dbReference>
<dbReference type="OrthoDB" id="3362494at2759"/>
<organism evidence="3 4">
    <name type="scientific">Vanrija humicola</name>
    <name type="common">Yeast</name>
    <name type="synonym">Cryptococcus humicola</name>
    <dbReference type="NCBI Taxonomy" id="5417"/>
    <lineage>
        <taxon>Eukaryota</taxon>
        <taxon>Fungi</taxon>
        <taxon>Dikarya</taxon>
        <taxon>Basidiomycota</taxon>
        <taxon>Agaricomycotina</taxon>
        <taxon>Tremellomycetes</taxon>
        <taxon>Trichosporonales</taxon>
        <taxon>Trichosporonaceae</taxon>
        <taxon>Vanrija</taxon>
    </lineage>
</organism>
<evidence type="ECO:0000313" key="4">
    <source>
        <dbReference type="Proteomes" id="UP000473826"/>
    </source>
</evidence>
<name>A0A7D8UXX8_VANHU</name>
<dbReference type="PANTHER" id="PTHR28093">
    <property type="entry name" value="MORPHOGENESIS-RELATED PROTEIN MSB1"/>
    <property type="match status" value="1"/>
</dbReference>
<dbReference type="InterPro" id="IPR037508">
    <property type="entry name" value="Msb1/Mug8"/>
</dbReference>
<feature type="compositionally biased region" description="Basic and acidic residues" evidence="1">
    <location>
        <begin position="471"/>
        <end position="480"/>
    </location>
</feature>
<evidence type="ECO:0000256" key="1">
    <source>
        <dbReference type="SAM" id="MobiDB-lite"/>
    </source>
</evidence>
<evidence type="ECO:0000313" key="3">
    <source>
        <dbReference type="EMBL" id="TXT06136.1"/>
    </source>
</evidence>
<dbReference type="InterPro" id="IPR012965">
    <property type="entry name" value="Msb1/Mug8_dom"/>
</dbReference>
<feature type="compositionally biased region" description="Polar residues" evidence="1">
    <location>
        <begin position="1022"/>
        <end position="1041"/>
    </location>
</feature>
<comment type="caution">
    <text evidence="3">The sequence shown here is derived from an EMBL/GenBank/DDBJ whole genome shotgun (WGS) entry which is preliminary data.</text>
</comment>
<feature type="region of interest" description="Disordered" evidence="1">
    <location>
        <begin position="450"/>
        <end position="489"/>
    </location>
</feature>
<feature type="compositionally biased region" description="Polar residues" evidence="1">
    <location>
        <begin position="787"/>
        <end position="809"/>
    </location>
</feature>
<feature type="compositionally biased region" description="Polar residues" evidence="1">
    <location>
        <begin position="511"/>
        <end position="521"/>
    </location>
</feature>
<feature type="compositionally biased region" description="Basic and acidic residues" evidence="1">
    <location>
        <begin position="813"/>
        <end position="824"/>
    </location>
</feature>
<accession>A0A7D8UXX8</accession>
<feature type="region of interest" description="Disordered" evidence="1">
    <location>
        <begin position="751"/>
        <end position="862"/>
    </location>
</feature>
<protein>
    <recommendedName>
        <fullName evidence="2">Meiotically up-regulated protein Msb1/Mug8 domain-containing protein</fullName>
    </recommendedName>
</protein>
<feature type="domain" description="Meiotically up-regulated protein Msb1/Mug8" evidence="2">
    <location>
        <begin position="138"/>
        <end position="364"/>
    </location>
</feature>
<feature type="compositionally biased region" description="Basic and acidic residues" evidence="1">
    <location>
        <begin position="842"/>
        <end position="862"/>
    </location>
</feature>
<feature type="region of interest" description="Disordered" evidence="1">
    <location>
        <begin position="1"/>
        <end position="26"/>
    </location>
</feature>
<dbReference type="AlphaFoldDB" id="A0A7D8UXX8"/>
<dbReference type="PANTHER" id="PTHR28093:SF1">
    <property type="entry name" value="MORPHOGENESIS-RELATED PROTEIN MSB1"/>
    <property type="match status" value="1"/>
</dbReference>